<evidence type="ECO:0000313" key="2">
    <source>
        <dbReference type="EMBL" id="MDE50130.1"/>
    </source>
</evidence>
<gene>
    <name evidence="2" type="ORF">g.9652</name>
    <name evidence="3" type="ORF">g.9653</name>
</gene>
<proteinExistence type="predicted"/>
<evidence type="ECO:0000313" key="3">
    <source>
        <dbReference type="EMBL" id="MDE51714.1"/>
    </source>
</evidence>
<dbReference type="AlphaFoldDB" id="A0A6G1SJP5"/>
<name>A0A6G1SJP5_9ACAR</name>
<dbReference type="EMBL" id="GGYP01006943">
    <property type="protein sequence ID" value="MDE51714.1"/>
    <property type="molecule type" value="Transcribed_RNA"/>
</dbReference>
<accession>A0A6G1SJP5</accession>
<sequence length="182" mass="20292">MANKLIATSGLLLVAYVALAYGAPPTAPVSSAPSASGPPVVEPIIDWGKCPQLAPTEEQRKQKTEIIKQCLEANPLPMNEQLSAEVVEKHRIKLGECALNKEDWFNADKTYKYDKAEEELKKKDVEAPIKTKVLDQHKQCKQQALEKFPAASTVIEQVQFYQSCMDFHVSQLCNIKIMLPPQ</sequence>
<feature type="chain" id="PRO_5036385023" evidence="1">
    <location>
        <begin position="23"/>
        <end position="182"/>
    </location>
</feature>
<keyword evidence="1" id="KW-0732">Signal</keyword>
<dbReference type="EMBL" id="GGYP01005359">
    <property type="protein sequence ID" value="MDE50130.1"/>
    <property type="molecule type" value="Transcribed_RNA"/>
</dbReference>
<reference evidence="2" key="1">
    <citation type="submission" date="2018-10" db="EMBL/GenBank/DDBJ databases">
        <title>Transcriptome assembly of Aceria tosichella (Wheat curl mite) Type 2.</title>
        <authorList>
            <person name="Scully E.D."/>
            <person name="Geib S.M."/>
            <person name="Palmer N.A."/>
            <person name="Gupta A.K."/>
            <person name="Sarath G."/>
            <person name="Tatineni S."/>
        </authorList>
    </citation>
    <scope>NUCLEOTIDE SEQUENCE</scope>
    <source>
        <strain evidence="2">LincolnNE</strain>
    </source>
</reference>
<evidence type="ECO:0000256" key="1">
    <source>
        <dbReference type="SAM" id="SignalP"/>
    </source>
</evidence>
<organism evidence="2">
    <name type="scientific">Aceria tosichella</name>
    <name type="common">wheat curl mite</name>
    <dbReference type="NCBI Taxonomy" id="561515"/>
    <lineage>
        <taxon>Eukaryota</taxon>
        <taxon>Metazoa</taxon>
        <taxon>Ecdysozoa</taxon>
        <taxon>Arthropoda</taxon>
        <taxon>Chelicerata</taxon>
        <taxon>Arachnida</taxon>
        <taxon>Acari</taxon>
        <taxon>Acariformes</taxon>
        <taxon>Trombidiformes</taxon>
        <taxon>Prostigmata</taxon>
        <taxon>Eupodina</taxon>
        <taxon>Eriophyoidea</taxon>
        <taxon>Eriophyidae</taxon>
        <taxon>Eriophyinae</taxon>
        <taxon>Aceriini</taxon>
        <taxon>Aceria</taxon>
    </lineage>
</organism>
<feature type="signal peptide" evidence="1">
    <location>
        <begin position="1"/>
        <end position="22"/>
    </location>
</feature>
<protein>
    <submittedName>
        <fullName evidence="2">Uncharacterized protein</fullName>
    </submittedName>
</protein>